<dbReference type="EMBL" id="ACXX02000012">
    <property type="protein sequence ID" value="EGD46598.1"/>
    <property type="molecule type" value="Genomic_DNA"/>
</dbReference>
<reference evidence="3" key="2">
    <citation type="submission" date="2011-01" db="EMBL/GenBank/DDBJ databases">
        <title>The Non-contiguous Finished genome of Clostridium papyrosolvens.</title>
        <authorList>
            <person name="Lucas S."/>
            <person name="Copeland A."/>
            <person name="Lapidus A."/>
            <person name="Cheng J.-F."/>
            <person name="Goodwin L."/>
            <person name="Pitluck S."/>
            <person name="Misra M."/>
            <person name="Chertkov O."/>
            <person name="Detter J.C."/>
            <person name="Han C."/>
            <person name="Tapia R."/>
            <person name="Land M."/>
            <person name="Hauser L."/>
            <person name="Kyrpides N."/>
            <person name="Ivanova N."/>
            <person name="Pagani I."/>
            <person name="Mouttaki H."/>
            <person name="He Z."/>
            <person name="Zhou J."/>
            <person name="Hemme C.L."/>
            <person name="Woyke T."/>
        </authorList>
    </citation>
    <scope>NUCLEOTIDE SEQUENCE [LARGE SCALE GENOMIC DNA]</scope>
    <source>
        <strain evidence="3">DSM 2782</strain>
    </source>
</reference>
<keyword evidence="4" id="KW-1185">Reference proteome</keyword>
<keyword evidence="1" id="KW-1133">Transmembrane helix</keyword>
<evidence type="ECO:0000313" key="3">
    <source>
        <dbReference type="EMBL" id="EGD46598.1"/>
    </source>
</evidence>
<evidence type="ECO:0000259" key="2">
    <source>
        <dbReference type="Pfam" id="PF19701"/>
    </source>
</evidence>
<sequence length="73" mass="8245">MPKGVMVYQLTIIGLIFTIALLNVICPKLMWKTFESWKATKEPSNAYFISRRIIGVIIIAVLLAMSLLPYIMG</sequence>
<comment type="caution">
    <text evidence="3">The sequence shown here is derived from an EMBL/GenBank/DDBJ whole genome shotgun (WGS) entry which is preliminary data.</text>
</comment>
<evidence type="ECO:0000256" key="1">
    <source>
        <dbReference type="SAM" id="Phobius"/>
    </source>
</evidence>
<keyword evidence="1" id="KW-0812">Transmembrane</keyword>
<accession>F1TFX9</accession>
<feature type="transmembrane region" description="Helical" evidence="1">
    <location>
        <begin position="6"/>
        <end position="31"/>
    </location>
</feature>
<organism evidence="3 4">
    <name type="scientific">Ruminiclostridium papyrosolvens DSM 2782</name>
    <dbReference type="NCBI Taxonomy" id="588581"/>
    <lineage>
        <taxon>Bacteria</taxon>
        <taxon>Bacillati</taxon>
        <taxon>Bacillota</taxon>
        <taxon>Clostridia</taxon>
        <taxon>Eubacteriales</taxon>
        <taxon>Oscillospiraceae</taxon>
        <taxon>Ruminiclostridium</taxon>
    </lineage>
</organism>
<keyword evidence="1" id="KW-0472">Membrane</keyword>
<protein>
    <recommendedName>
        <fullName evidence="2">DUF6199 domain-containing protein</fullName>
    </recommendedName>
</protein>
<dbReference type="Pfam" id="PF19701">
    <property type="entry name" value="DUF6199"/>
    <property type="match status" value="1"/>
</dbReference>
<feature type="domain" description="DUF6199" evidence="2">
    <location>
        <begin position="14"/>
        <end position="66"/>
    </location>
</feature>
<name>F1TFX9_9FIRM</name>
<dbReference type="STRING" id="588581.Cpap_0979"/>
<evidence type="ECO:0000313" key="4">
    <source>
        <dbReference type="Proteomes" id="UP000003860"/>
    </source>
</evidence>
<dbReference type="OrthoDB" id="2665843at2"/>
<dbReference type="InterPro" id="IPR045679">
    <property type="entry name" value="DUF6199"/>
</dbReference>
<reference evidence="3" key="1">
    <citation type="submission" date="2009-07" db="EMBL/GenBank/DDBJ databases">
        <authorList>
            <consortium name="US DOE Joint Genome Institute (JGI-PGF)"/>
            <person name="Lucas S."/>
            <person name="Copeland A."/>
            <person name="Lapidus A."/>
            <person name="Glavina del Rio T."/>
            <person name="Tice H."/>
            <person name="Bruce D."/>
            <person name="Goodwin L."/>
            <person name="Pitluck S."/>
            <person name="Larimer F."/>
            <person name="Land M.L."/>
            <person name="Mouttaki H."/>
            <person name="He Z."/>
            <person name="Zhou J."/>
            <person name="Hemme C.L."/>
        </authorList>
    </citation>
    <scope>NUCLEOTIDE SEQUENCE</scope>
    <source>
        <strain evidence="3">DSM 2782</strain>
    </source>
</reference>
<proteinExistence type="predicted"/>
<dbReference type="Proteomes" id="UP000003860">
    <property type="component" value="Unassembled WGS sequence"/>
</dbReference>
<dbReference type="eggNOG" id="ENOG503093W">
    <property type="taxonomic scope" value="Bacteria"/>
</dbReference>
<feature type="transmembrane region" description="Helical" evidence="1">
    <location>
        <begin position="52"/>
        <end position="72"/>
    </location>
</feature>
<dbReference type="RefSeq" id="WP_004620988.1">
    <property type="nucleotide sequence ID" value="NZ_ACXX02000012.1"/>
</dbReference>
<gene>
    <name evidence="3" type="ORF">Cpap_0979</name>
</gene>
<dbReference type="AlphaFoldDB" id="F1TFX9"/>